<feature type="binding site" evidence="8">
    <location>
        <begin position="139"/>
        <end position="141"/>
    </location>
    <ligand>
        <name>NAD(+)</name>
        <dbReference type="ChEBI" id="CHEBI:57540"/>
    </ligand>
</feature>
<dbReference type="PIRSF" id="PIRSF001109">
    <property type="entry name" value="Ad_hcy_hydrolase"/>
    <property type="match status" value="1"/>
</dbReference>
<organism evidence="12 13">
    <name type="scientific">Dermatophagoides pteronyssinus</name>
    <name type="common">European house dust mite</name>
    <dbReference type="NCBI Taxonomy" id="6956"/>
    <lineage>
        <taxon>Eukaryota</taxon>
        <taxon>Metazoa</taxon>
        <taxon>Ecdysozoa</taxon>
        <taxon>Arthropoda</taxon>
        <taxon>Chelicerata</taxon>
        <taxon>Arachnida</taxon>
        <taxon>Acari</taxon>
        <taxon>Acariformes</taxon>
        <taxon>Sarcoptiformes</taxon>
        <taxon>Astigmata</taxon>
        <taxon>Psoroptidia</taxon>
        <taxon>Analgoidea</taxon>
        <taxon>Pyroglyphidae</taxon>
        <taxon>Dermatophagoidinae</taxon>
        <taxon>Dermatophagoides</taxon>
    </lineage>
</organism>
<feature type="binding site" evidence="7">
    <location>
        <position position="110"/>
    </location>
    <ligand>
        <name>substrate</name>
    </ligand>
</feature>
<dbReference type="UniPathway" id="UPA00314">
    <property type="reaction ID" value="UER00076"/>
</dbReference>
<evidence type="ECO:0000256" key="10">
    <source>
        <dbReference type="RuleBase" id="RU004166"/>
    </source>
</evidence>
<keyword evidence="5 8" id="KW-0520">NAD</keyword>
<feature type="binding site" evidence="7">
    <location>
        <position position="29"/>
    </location>
    <ligand>
        <name>substrate</name>
    </ligand>
</feature>
<dbReference type="Gene3D" id="3.40.50.1480">
    <property type="entry name" value="Adenosylhomocysteinase-like"/>
    <property type="match status" value="1"/>
</dbReference>
<dbReference type="EC" id="3.13.2.1" evidence="6 9"/>
<dbReference type="NCBIfam" id="NF004005">
    <property type="entry name" value="PRK05476.2-3"/>
    <property type="match status" value="1"/>
</dbReference>
<evidence type="ECO:0000256" key="8">
    <source>
        <dbReference type="PIRSR" id="PIRSR001109-2"/>
    </source>
</evidence>
<accession>A0A6P6YMT8</accession>
<dbReference type="InParanoid" id="A0A6P6YMT8"/>
<dbReference type="NCBIfam" id="TIGR00936">
    <property type="entry name" value="ahcY"/>
    <property type="match status" value="1"/>
</dbReference>
<dbReference type="GO" id="GO:0006730">
    <property type="term" value="P:one-carbon metabolic process"/>
    <property type="evidence" value="ECO:0007669"/>
    <property type="project" value="UniProtKB-KW"/>
</dbReference>
<comment type="similarity">
    <text evidence="2 10">Belongs to the adenosylhomocysteinase family.</text>
</comment>
<dbReference type="KEGG" id="dpte:113799880"/>
<comment type="pathway">
    <text evidence="1 9">Amino-acid biosynthesis; L-homocysteine biosynthesis; L-homocysteine from S-adenosyl-L-homocysteine: step 1/1.</text>
</comment>
<feature type="binding site" evidence="8">
    <location>
        <position position="225"/>
    </location>
    <ligand>
        <name>NAD(+)</name>
        <dbReference type="ChEBI" id="CHEBI:57540"/>
    </ligand>
</feature>
<keyword evidence="12" id="KW-1185">Reference proteome</keyword>
<dbReference type="InterPro" id="IPR015878">
    <property type="entry name" value="Ado_hCys_hydrolase_NAD-bd"/>
</dbReference>
<feature type="domain" description="S-adenosyl-L-homocysteine hydrolase NAD binding" evidence="11">
    <location>
        <begin position="173"/>
        <end position="333"/>
    </location>
</feature>
<reference evidence="13" key="1">
    <citation type="submission" date="2025-08" db="UniProtKB">
        <authorList>
            <consortium name="RefSeq"/>
        </authorList>
    </citation>
    <scope>IDENTIFICATION</scope>
    <source>
        <strain evidence="13">Airmid</strain>
    </source>
</reference>
<comment type="cofactor">
    <cofactor evidence="8 9">
        <name>NAD(+)</name>
        <dbReference type="ChEBI" id="CHEBI:57540"/>
    </cofactor>
    <text evidence="8 9">Binds 1 NAD(+) per subunit.</text>
</comment>
<dbReference type="CDD" id="cd00401">
    <property type="entry name" value="SAHH"/>
    <property type="match status" value="1"/>
</dbReference>
<dbReference type="Gene3D" id="3.40.50.720">
    <property type="entry name" value="NAD(P)-binding Rossmann-like Domain"/>
    <property type="match status" value="1"/>
</dbReference>
<dbReference type="FunFam" id="3.40.50.720:FF:000004">
    <property type="entry name" value="Adenosylhomocysteinase"/>
    <property type="match status" value="1"/>
</dbReference>
<dbReference type="SMART" id="SM00996">
    <property type="entry name" value="AdoHcyase"/>
    <property type="match status" value="1"/>
</dbReference>
<evidence type="ECO:0000256" key="3">
    <source>
        <dbReference type="ARBA" id="ARBA00022563"/>
    </source>
</evidence>
<comment type="catalytic activity">
    <reaction evidence="9">
        <text>S-adenosyl-L-homocysteine + H2O = L-homocysteine + adenosine</text>
        <dbReference type="Rhea" id="RHEA:21708"/>
        <dbReference type="ChEBI" id="CHEBI:15377"/>
        <dbReference type="ChEBI" id="CHEBI:16335"/>
        <dbReference type="ChEBI" id="CHEBI:57856"/>
        <dbReference type="ChEBI" id="CHEBI:58199"/>
        <dbReference type="EC" id="3.13.2.1"/>
    </reaction>
</comment>
<dbReference type="AlphaFoldDB" id="A0A6P6YMT8"/>
<evidence type="ECO:0000259" key="11">
    <source>
        <dbReference type="SMART" id="SM00997"/>
    </source>
</evidence>
<dbReference type="PROSITE" id="PS00738">
    <property type="entry name" value="ADOHCYASE_1"/>
    <property type="match status" value="1"/>
</dbReference>
<proteinExistence type="inferred from homology"/>
<gene>
    <name evidence="13" type="primary">LOC113799880</name>
</gene>
<dbReference type="PANTHER" id="PTHR23420">
    <property type="entry name" value="ADENOSYLHOMOCYSTEINASE"/>
    <property type="match status" value="1"/>
</dbReference>
<dbReference type="SUPFAM" id="SSF51735">
    <property type="entry name" value="NAD(P)-binding Rossmann-fold domains"/>
    <property type="match status" value="1"/>
</dbReference>
<evidence type="ECO:0000256" key="7">
    <source>
        <dbReference type="PIRSR" id="PIRSR001109-1"/>
    </source>
</evidence>
<dbReference type="OrthoDB" id="10007170at2759"/>
<feature type="binding site" evidence="8">
    <location>
        <position position="334"/>
    </location>
    <ligand>
        <name>NAD(+)</name>
        <dbReference type="ChEBI" id="CHEBI:57540"/>
    </ligand>
</feature>
<feature type="binding site" evidence="8">
    <location>
        <position position="327"/>
    </location>
    <ligand>
        <name>NAD(+)</name>
        <dbReference type="ChEBI" id="CHEBI:57540"/>
    </ligand>
</feature>
<sequence length="414" mass="46247">MPGLAAIVNEYKEVKPLKNIRISGCLHLTIQTAVLINVLVSLGAKVRWCSCNMLSTQDHAAAAISTLDNVTVFAWKNENSYEYWWCVYQALFWPSSKPNSLEGPTLIIDDGADMTYLLHKFDDRITDLLKNLKGICEETTTGIQRITSLFKSKLLKFPVMDINSSVIKCKFDNVYGCRQSLVDSIMRATDVMLAGKCALICGYGEVGKGCCQSLRGLGMRVFVSEIDPICALQAQLEGYEVVKIETVLEKLSLVVTATGCCDVVTIEHIKQMKKGTILCNIGHFNNEINFEGIEKIAKKTNIKPQIDMWTFSNGNYILLLAEGRLVNLGCATGHPSFVMSCSFSAQVVSCLEILKNNENYQEPKLYAVPRIYDEKIAKYHVLALKGNMTTLTEQQSRYLSISRNGPYKATNYKY</sequence>
<dbReference type="SUPFAM" id="SSF52283">
    <property type="entry name" value="Formate/glycerate dehydrogenase catalytic domain-like"/>
    <property type="match status" value="1"/>
</dbReference>
<dbReference type="RefSeq" id="XP_027206379.1">
    <property type="nucleotide sequence ID" value="XM_027350578.1"/>
</dbReference>
<dbReference type="InterPro" id="IPR042172">
    <property type="entry name" value="Adenosylhomocyst_ase-like_sf"/>
</dbReference>
<protein>
    <recommendedName>
        <fullName evidence="6 9">Adenosylhomocysteinase</fullName>
        <ecNumber evidence="6 9">3.13.2.1</ecNumber>
    </recommendedName>
</protein>
<evidence type="ECO:0000256" key="2">
    <source>
        <dbReference type="ARBA" id="ARBA00007122"/>
    </source>
</evidence>
<feature type="binding site" evidence="8">
    <location>
        <begin position="281"/>
        <end position="283"/>
    </location>
    <ligand>
        <name>NAD(+)</name>
        <dbReference type="ChEBI" id="CHEBI:57540"/>
    </ligand>
</feature>
<dbReference type="InterPro" id="IPR020082">
    <property type="entry name" value="S-Ado-L-homoCys_hydrolase_CS"/>
</dbReference>
<dbReference type="Proteomes" id="UP000515146">
    <property type="component" value="Unplaced"/>
</dbReference>
<dbReference type="Pfam" id="PF00670">
    <property type="entry name" value="AdoHcyase_NAD"/>
    <property type="match status" value="1"/>
</dbReference>
<dbReference type="GO" id="GO:0005829">
    <property type="term" value="C:cytosol"/>
    <property type="evidence" value="ECO:0007669"/>
    <property type="project" value="TreeGrafter"/>
</dbReference>
<evidence type="ECO:0000256" key="9">
    <source>
        <dbReference type="RuleBase" id="RU000548"/>
    </source>
</evidence>
<dbReference type="PANTHER" id="PTHR23420:SF0">
    <property type="entry name" value="ADENOSYLHOMOCYSTEINASE"/>
    <property type="match status" value="1"/>
</dbReference>
<dbReference type="GO" id="GO:0033353">
    <property type="term" value="P:S-adenosylmethionine cycle"/>
    <property type="evidence" value="ECO:0007669"/>
    <property type="project" value="TreeGrafter"/>
</dbReference>
<dbReference type="InterPro" id="IPR036291">
    <property type="entry name" value="NAD(P)-bd_dom_sf"/>
</dbReference>
<evidence type="ECO:0000313" key="13">
    <source>
        <dbReference type="RefSeq" id="XP_027206379.1"/>
    </source>
</evidence>
<evidence type="ECO:0000256" key="4">
    <source>
        <dbReference type="ARBA" id="ARBA00022801"/>
    </source>
</evidence>
<evidence type="ECO:0000313" key="12">
    <source>
        <dbReference type="Proteomes" id="UP000515146"/>
    </source>
</evidence>
<feature type="binding site" evidence="7">
    <location>
        <position position="172"/>
    </location>
    <ligand>
        <name>substrate</name>
    </ligand>
</feature>
<dbReference type="GO" id="GO:0004013">
    <property type="term" value="F:adenosylhomocysteinase activity"/>
    <property type="evidence" value="ECO:0007669"/>
    <property type="project" value="UniProtKB-EC"/>
</dbReference>
<dbReference type="InterPro" id="IPR000043">
    <property type="entry name" value="Adenosylhomocysteinase-like"/>
</dbReference>
<evidence type="ECO:0000256" key="1">
    <source>
        <dbReference type="ARBA" id="ARBA00005195"/>
    </source>
</evidence>
<dbReference type="SMART" id="SM00997">
    <property type="entry name" value="AdoHcyase_NAD"/>
    <property type="match status" value="1"/>
</dbReference>
<keyword evidence="3 9" id="KW-0554">One-carbon metabolism</keyword>
<feature type="binding site" evidence="7">
    <location>
        <position position="138"/>
    </location>
    <ligand>
        <name>substrate</name>
    </ligand>
</feature>
<dbReference type="PROSITE" id="PS00739">
    <property type="entry name" value="ADOHCYASE_2"/>
    <property type="match status" value="1"/>
</dbReference>
<feature type="binding site" evidence="8">
    <location>
        <begin position="204"/>
        <end position="209"/>
    </location>
    <ligand>
        <name>NAD(+)</name>
        <dbReference type="ChEBI" id="CHEBI:57540"/>
    </ligand>
</feature>
<keyword evidence="4 9" id="KW-0378">Hydrolase</keyword>
<evidence type="ECO:0000256" key="6">
    <source>
        <dbReference type="ARBA" id="ARBA00034527"/>
    </source>
</evidence>
<feature type="binding site" evidence="7">
    <location>
        <position position="168"/>
    </location>
    <ligand>
        <name>substrate</name>
    </ligand>
</feature>
<evidence type="ECO:0000256" key="5">
    <source>
        <dbReference type="ARBA" id="ARBA00023027"/>
    </source>
</evidence>
<dbReference type="Pfam" id="PF05221">
    <property type="entry name" value="AdoHcyase"/>
    <property type="match status" value="2"/>
</dbReference>
<name>A0A6P6YMT8_DERPT</name>